<proteinExistence type="predicted"/>
<reference evidence="1 2" key="1">
    <citation type="submission" date="2020-04" db="EMBL/GenBank/DDBJ databases">
        <title>Description of novel Gluconacetobacter.</title>
        <authorList>
            <person name="Sombolestani A."/>
        </authorList>
    </citation>
    <scope>NUCLEOTIDE SEQUENCE [LARGE SCALE GENOMIC DNA]</scope>
    <source>
        <strain evidence="1 2">LMG 22058</strain>
    </source>
</reference>
<comment type="caution">
    <text evidence="1">The sequence shown here is derived from an EMBL/GenBank/DDBJ whole genome shotgun (WGS) entry which is preliminary data.</text>
</comment>
<dbReference type="EMBL" id="JABEQP010000015">
    <property type="protein sequence ID" value="MBB2199163.1"/>
    <property type="molecule type" value="Genomic_DNA"/>
</dbReference>
<dbReference type="AlphaFoldDB" id="A0A7W4PIY5"/>
<gene>
    <name evidence="1" type="ORF">HLH44_17250</name>
</gene>
<protein>
    <submittedName>
        <fullName evidence="1">Uncharacterized protein</fullName>
    </submittedName>
</protein>
<dbReference type="RefSeq" id="WP_183010143.1">
    <property type="nucleotide sequence ID" value="NZ_JABEQP010000015.1"/>
</dbReference>
<evidence type="ECO:0000313" key="2">
    <source>
        <dbReference type="Proteomes" id="UP000530320"/>
    </source>
</evidence>
<organism evidence="1 2">
    <name type="scientific">Gluconacetobacter dulcium</name>
    <dbReference type="NCBI Taxonomy" id="2729096"/>
    <lineage>
        <taxon>Bacteria</taxon>
        <taxon>Pseudomonadati</taxon>
        <taxon>Pseudomonadota</taxon>
        <taxon>Alphaproteobacteria</taxon>
        <taxon>Acetobacterales</taxon>
        <taxon>Acetobacteraceae</taxon>
        <taxon>Gluconacetobacter</taxon>
    </lineage>
</organism>
<name>A0A7W4PIY5_9PROT</name>
<accession>A0A7W4PIY5</accession>
<evidence type="ECO:0000313" key="1">
    <source>
        <dbReference type="EMBL" id="MBB2199163.1"/>
    </source>
</evidence>
<dbReference type="Proteomes" id="UP000530320">
    <property type="component" value="Unassembled WGS sequence"/>
</dbReference>
<sequence length="73" mass="8451">MMATAGWAEIEPCRPNTRLLVHELWVCNGRKTFFFGREAFRSPGEAKEKAIEQRRKRIARLHAQIEALEKLGV</sequence>